<dbReference type="PANTHER" id="PTHR31286">
    <property type="entry name" value="GLYCINE-RICH CELL WALL STRUCTURAL PROTEIN 1.8-LIKE"/>
    <property type="match status" value="1"/>
</dbReference>
<dbReference type="InterPro" id="IPR040256">
    <property type="entry name" value="At4g02000-like"/>
</dbReference>
<dbReference type="PANTHER" id="PTHR31286:SF179">
    <property type="entry name" value="RNASE H TYPE-1 DOMAIN-CONTAINING PROTEIN"/>
    <property type="match status" value="1"/>
</dbReference>
<gene>
    <name evidence="2" type="ORF">Sradi_0684800</name>
</gene>
<organism evidence="2">
    <name type="scientific">Sesamum radiatum</name>
    <name type="common">Black benniseed</name>
    <dbReference type="NCBI Taxonomy" id="300843"/>
    <lineage>
        <taxon>Eukaryota</taxon>
        <taxon>Viridiplantae</taxon>
        <taxon>Streptophyta</taxon>
        <taxon>Embryophyta</taxon>
        <taxon>Tracheophyta</taxon>
        <taxon>Spermatophyta</taxon>
        <taxon>Magnoliopsida</taxon>
        <taxon>eudicotyledons</taxon>
        <taxon>Gunneridae</taxon>
        <taxon>Pentapetalae</taxon>
        <taxon>asterids</taxon>
        <taxon>lamiids</taxon>
        <taxon>Lamiales</taxon>
        <taxon>Pedaliaceae</taxon>
        <taxon>Sesamum</taxon>
    </lineage>
</organism>
<evidence type="ECO:0000313" key="2">
    <source>
        <dbReference type="EMBL" id="KAL0430588.1"/>
    </source>
</evidence>
<protein>
    <recommendedName>
        <fullName evidence="1">DUF4283 domain-containing protein</fullName>
    </recommendedName>
</protein>
<dbReference type="EMBL" id="JACGWJ010000003">
    <property type="protein sequence ID" value="KAL0430588.1"/>
    <property type="molecule type" value="Genomic_DNA"/>
</dbReference>
<sequence length="217" mass="24858">MSAAAGGLSPPSRSYRDAVAGAIVRSQPRSVSFDAATFRPMGMLTRDQGMKVLRFTLEEIDRLSKPFRYSLVGKFSYGYPSMQNLRRWMLAQGFRGDFSVGAINIRHIFIKFALEKDYTKLWLKSIWFVDGFPMRVFKWTPTFNPREESPIISVWVRLPELPIQFFDKDALFSIGRLLGIPLRTDVSMATLIRPSVARVCIEINLLEPLQMDGWLKV</sequence>
<reference evidence="2" key="2">
    <citation type="journal article" date="2024" name="Plant">
        <title>Genomic evolution and insights into agronomic trait innovations of Sesamum species.</title>
        <authorList>
            <person name="Miao H."/>
            <person name="Wang L."/>
            <person name="Qu L."/>
            <person name="Liu H."/>
            <person name="Sun Y."/>
            <person name="Le M."/>
            <person name="Wang Q."/>
            <person name="Wei S."/>
            <person name="Zheng Y."/>
            <person name="Lin W."/>
            <person name="Duan Y."/>
            <person name="Cao H."/>
            <person name="Xiong S."/>
            <person name="Wang X."/>
            <person name="Wei L."/>
            <person name="Li C."/>
            <person name="Ma Q."/>
            <person name="Ju M."/>
            <person name="Zhao R."/>
            <person name="Li G."/>
            <person name="Mu C."/>
            <person name="Tian Q."/>
            <person name="Mei H."/>
            <person name="Zhang T."/>
            <person name="Gao T."/>
            <person name="Zhang H."/>
        </authorList>
    </citation>
    <scope>NUCLEOTIDE SEQUENCE</scope>
    <source>
        <strain evidence="2">G02</strain>
    </source>
</reference>
<accession>A0AAW2VMU1</accession>
<dbReference type="AlphaFoldDB" id="A0AAW2VMU1"/>
<dbReference type="Pfam" id="PF14111">
    <property type="entry name" value="DUF4283"/>
    <property type="match status" value="1"/>
</dbReference>
<reference evidence="2" key="1">
    <citation type="submission" date="2020-06" db="EMBL/GenBank/DDBJ databases">
        <authorList>
            <person name="Li T."/>
            <person name="Hu X."/>
            <person name="Zhang T."/>
            <person name="Song X."/>
            <person name="Zhang H."/>
            <person name="Dai N."/>
            <person name="Sheng W."/>
            <person name="Hou X."/>
            <person name="Wei L."/>
        </authorList>
    </citation>
    <scope>NUCLEOTIDE SEQUENCE</scope>
    <source>
        <strain evidence="2">G02</strain>
        <tissue evidence="2">Leaf</tissue>
    </source>
</reference>
<dbReference type="InterPro" id="IPR025558">
    <property type="entry name" value="DUF4283"/>
</dbReference>
<evidence type="ECO:0000259" key="1">
    <source>
        <dbReference type="Pfam" id="PF14111"/>
    </source>
</evidence>
<feature type="domain" description="DUF4283" evidence="1">
    <location>
        <begin position="67"/>
        <end position="146"/>
    </location>
</feature>
<name>A0AAW2VMU1_SESRA</name>
<comment type="caution">
    <text evidence="2">The sequence shown here is derived from an EMBL/GenBank/DDBJ whole genome shotgun (WGS) entry which is preliminary data.</text>
</comment>
<proteinExistence type="predicted"/>